<dbReference type="Proteomes" id="UP000214596">
    <property type="component" value="Unassembled WGS sequence"/>
</dbReference>
<feature type="non-terminal residue" evidence="5">
    <location>
        <position position="89"/>
    </location>
</feature>
<evidence type="ECO:0000313" key="6">
    <source>
        <dbReference type="Proteomes" id="UP000214596"/>
    </source>
</evidence>
<keyword evidence="2" id="KW-0547">Nucleotide-binding</keyword>
<dbReference type="AlphaFoldDB" id="A0A227IZL1"/>
<protein>
    <recommendedName>
        <fullName evidence="4">Succinyl-CoA synthetase-like flavodoxin domain-containing protein</fullName>
    </recommendedName>
</protein>
<dbReference type="InterPro" id="IPR051538">
    <property type="entry name" value="Acyl-CoA_Synth/Transferase"/>
</dbReference>
<keyword evidence="3" id="KW-0067">ATP-binding</keyword>
<sequence>VCTTVLDWANDKNIGFSSFISIGRGQDIDFADLLDYLSMDGNTEAILLYVDSIQDARRFMSAARAASRNRRILVLKAGRSKEMNTFEQQ</sequence>
<comment type="caution">
    <text evidence="5">The sequence shown here is derived from an EMBL/GenBank/DDBJ whole genome shotgun (WGS) entry which is preliminary data.</text>
</comment>
<dbReference type="InterPro" id="IPR032875">
    <property type="entry name" value="Succ_CoA_lig_flav_dom"/>
</dbReference>
<dbReference type="PANTHER" id="PTHR43334:SF1">
    <property type="entry name" value="3-HYDROXYPROPIONATE--COA LIGASE [ADP-FORMING]"/>
    <property type="match status" value="1"/>
</dbReference>
<dbReference type="EMBL" id="NIXT01004521">
    <property type="protein sequence ID" value="OXE28286.1"/>
    <property type="molecule type" value="Genomic_DNA"/>
</dbReference>
<dbReference type="Gene3D" id="3.40.50.261">
    <property type="entry name" value="Succinyl-CoA synthetase domains"/>
    <property type="match status" value="1"/>
</dbReference>
<dbReference type="Pfam" id="PF13607">
    <property type="entry name" value="Succ_CoA_lig"/>
    <property type="match status" value="1"/>
</dbReference>
<reference evidence="5 6" key="1">
    <citation type="journal article" date="2017" name="Appl. Environ. Microbiol.">
        <title>Parallel evolution of two clades of a major Atlantic endemic Vibrio parahaemolyticus pathogen lineage by independent acquisition of related pathogenicity islands.</title>
        <authorList>
            <person name="Xu F."/>
            <person name="Gonzalez-Escalona N."/>
            <person name="Drees K.P."/>
            <person name="Sebra R.P."/>
            <person name="Cooper V.S."/>
            <person name="Jones S.H."/>
            <person name="Whistler C.A."/>
        </authorList>
    </citation>
    <scope>NUCLEOTIDE SEQUENCE [LARGE SCALE GENOMIC DNA]</scope>
    <source>
        <strain evidence="5 6">MAVP-3</strain>
    </source>
</reference>
<gene>
    <name evidence="5" type="ORF">CA163_34710</name>
</gene>
<evidence type="ECO:0000256" key="3">
    <source>
        <dbReference type="ARBA" id="ARBA00022840"/>
    </source>
</evidence>
<evidence type="ECO:0000313" key="5">
    <source>
        <dbReference type="EMBL" id="OXE28286.1"/>
    </source>
</evidence>
<dbReference type="SUPFAM" id="SSF52210">
    <property type="entry name" value="Succinyl-CoA synthetase domains"/>
    <property type="match status" value="1"/>
</dbReference>
<proteinExistence type="predicted"/>
<keyword evidence="1" id="KW-0436">Ligase</keyword>
<dbReference type="GO" id="GO:0005524">
    <property type="term" value="F:ATP binding"/>
    <property type="evidence" value="ECO:0007669"/>
    <property type="project" value="UniProtKB-KW"/>
</dbReference>
<name>A0A227IZL1_VIBPH</name>
<evidence type="ECO:0000256" key="2">
    <source>
        <dbReference type="ARBA" id="ARBA00022741"/>
    </source>
</evidence>
<feature type="non-terminal residue" evidence="5">
    <location>
        <position position="1"/>
    </location>
</feature>
<evidence type="ECO:0000256" key="1">
    <source>
        <dbReference type="ARBA" id="ARBA00022598"/>
    </source>
</evidence>
<evidence type="ECO:0000259" key="4">
    <source>
        <dbReference type="Pfam" id="PF13607"/>
    </source>
</evidence>
<accession>A0A227IZL1</accession>
<dbReference type="GO" id="GO:0016874">
    <property type="term" value="F:ligase activity"/>
    <property type="evidence" value="ECO:0007669"/>
    <property type="project" value="UniProtKB-KW"/>
</dbReference>
<dbReference type="InterPro" id="IPR016102">
    <property type="entry name" value="Succinyl-CoA_synth-like"/>
</dbReference>
<organism evidence="5 6">
    <name type="scientific">Vibrio parahaemolyticus</name>
    <dbReference type="NCBI Taxonomy" id="670"/>
    <lineage>
        <taxon>Bacteria</taxon>
        <taxon>Pseudomonadati</taxon>
        <taxon>Pseudomonadota</taxon>
        <taxon>Gammaproteobacteria</taxon>
        <taxon>Vibrionales</taxon>
        <taxon>Vibrionaceae</taxon>
        <taxon>Vibrio</taxon>
    </lineage>
</organism>
<dbReference type="PANTHER" id="PTHR43334">
    <property type="entry name" value="ACETATE--COA LIGASE [ADP-FORMING]"/>
    <property type="match status" value="1"/>
</dbReference>
<feature type="domain" description="Succinyl-CoA synthetase-like flavodoxin" evidence="4">
    <location>
        <begin position="1"/>
        <end position="83"/>
    </location>
</feature>